<dbReference type="PROSITE" id="PS51257">
    <property type="entry name" value="PROKAR_LIPOPROTEIN"/>
    <property type="match status" value="1"/>
</dbReference>
<keyword evidence="1" id="KW-0732">Signal</keyword>
<accession>A0A399EBF0</accession>
<dbReference type="RefSeq" id="WP_119316287.1">
    <property type="nucleotide sequence ID" value="NZ_QXDL01000203.1"/>
</dbReference>
<sequence>MKRIPTLFLALALAACSGHTLTTVRVKVDTYVPDVYRSGQLNLTTATLFLPDDDDDGTYGNDPDGLALELPKLDILERARLRTRLSLKNTGSVAASVSLEVHVAPPGDGMIYDGSRDYTVLAGSVTLDPGEEKPLDLEATLGEADPAFGLLKGGGFRVGLAVRLAGDTVNYTLEEADVSLSGRLFKAIPD</sequence>
<dbReference type="OrthoDB" id="32018at2"/>
<protein>
    <recommendedName>
        <fullName evidence="4">Late embryogenesis abundant protein</fullName>
    </recommendedName>
</protein>
<feature type="signal peptide" evidence="1">
    <location>
        <begin position="1"/>
        <end position="20"/>
    </location>
</feature>
<keyword evidence="3" id="KW-1185">Reference proteome</keyword>
<feature type="chain" id="PRO_5017317992" description="Late embryogenesis abundant protein" evidence="1">
    <location>
        <begin position="21"/>
        <end position="190"/>
    </location>
</feature>
<organism evidence="2 3">
    <name type="scientific">Calidithermus terrae</name>
    <dbReference type="NCBI Taxonomy" id="1408545"/>
    <lineage>
        <taxon>Bacteria</taxon>
        <taxon>Thermotogati</taxon>
        <taxon>Deinococcota</taxon>
        <taxon>Deinococci</taxon>
        <taxon>Thermales</taxon>
        <taxon>Thermaceae</taxon>
        <taxon>Calidithermus</taxon>
    </lineage>
</organism>
<reference evidence="2 3" key="1">
    <citation type="submission" date="2018-08" db="EMBL/GenBank/DDBJ databases">
        <title>Meiothermus terrae DSM 26712 genome sequencing project.</title>
        <authorList>
            <person name="Da Costa M.S."/>
            <person name="Albuquerque L."/>
            <person name="Raposo P."/>
            <person name="Froufe H.J.C."/>
            <person name="Barroso C.S."/>
            <person name="Egas C."/>
        </authorList>
    </citation>
    <scope>NUCLEOTIDE SEQUENCE [LARGE SCALE GENOMIC DNA]</scope>
    <source>
        <strain evidence="2 3">DSM 26712</strain>
    </source>
</reference>
<proteinExistence type="predicted"/>
<evidence type="ECO:0000313" key="2">
    <source>
        <dbReference type="EMBL" id="RIH81136.1"/>
    </source>
</evidence>
<evidence type="ECO:0008006" key="4">
    <source>
        <dbReference type="Google" id="ProtNLM"/>
    </source>
</evidence>
<name>A0A399EBF0_9DEIN</name>
<gene>
    <name evidence="2" type="ORF">Mterra_03371</name>
</gene>
<dbReference type="AlphaFoldDB" id="A0A399EBF0"/>
<evidence type="ECO:0000256" key="1">
    <source>
        <dbReference type="SAM" id="SignalP"/>
    </source>
</evidence>
<comment type="caution">
    <text evidence="2">The sequence shown here is derived from an EMBL/GenBank/DDBJ whole genome shotgun (WGS) entry which is preliminary data.</text>
</comment>
<dbReference type="EMBL" id="QXDL01000203">
    <property type="protein sequence ID" value="RIH81136.1"/>
    <property type="molecule type" value="Genomic_DNA"/>
</dbReference>
<dbReference type="Proteomes" id="UP000265715">
    <property type="component" value="Unassembled WGS sequence"/>
</dbReference>
<evidence type="ECO:0000313" key="3">
    <source>
        <dbReference type="Proteomes" id="UP000265715"/>
    </source>
</evidence>